<evidence type="ECO:0000256" key="3">
    <source>
        <dbReference type="ARBA" id="ARBA00022884"/>
    </source>
</evidence>
<dbReference type="RefSeq" id="WP_119793654.1">
    <property type="nucleotide sequence ID" value="NZ_QYZD01000008.1"/>
</dbReference>
<name>A0A3A3GII5_PANTH</name>
<keyword evidence="4 6" id="KW-0805">Transcription regulation</keyword>
<comment type="similarity">
    <text evidence="1 6">Belongs to the NusB family.</text>
</comment>
<comment type="function">
    <text evidence="6">Involved in transcription antitermination. Required for transcription of ribosomal RNA (rRNA) genes. Binds specifically to the boxA antiterminator sequence of the ribosomal RNA (rrn) operons.</text>
</comment>
<proteinExistence type="inferred from homology"/>
<evidence type="ECO:0000256" key="7">
    <source>
        <dbReference type="SAM" id="MobiDB-lite"/>
    </source>
</evidence>
<evidence type="ECO:0000256" key="1">
    <source>
        <dbReference type="ARBA" id="ARBA00005952"/>
    </source>
</evidence>
<gene>
    <name evidence="6 9" type="primary">nusB</name>
    <name evidence="9" type="ORF">DQX05_11500</name>
</gene>
<sequence>MKRRIAREMAVQSLYQLEMTDVTPEQAVDMIVSESNQEENEIGLKPEHARAMHEHVLEWVRDTWKKRDEIDALLARYLKGWQVDRLSRVDRQVLRLACYEMAFRTDVPPKVAINEAIILSKHFGSEESGKFVNGVLGQMLRDRSRQPDGADASPGASASGSAHSDNDEPADGPALDSELRG</sequence>
<dbReference type="PANTHER" id="PTHR11078:SF3">
    <property type="entry name" value="ANTITERMINATION NUSB DOMAIN-CONTAINING PROTEIN"/>
    <property type="match status" value="1"/>
</dbReference>
<dbReference type="GO" id="GO:0003723">
    <property type="term" value="F:RNA binding"/>
    <property type="evidence" value="ECO:0007669"/>
    <property type="project" value="UniProtKB-UniRule"/>
</dbReference>
<reference evidence="9 10" key="1">
    <citation type="submission" date="2018-09" db="EMBL/GenBank/DDBJ databases">
        <title>Paenibacillus SK2017-BO5.</title>
        <authorList>
            <person name="Piskunova J.V."/>
            <person name="Dubiley S.A."/>
            <person name="Severinov K.V."/>
        </authorList>
    </citation>
    <scope>NUCLEOTIDE SEQUENCE [LARGE SCALE GENOMIC DNA]</scope>
    <source>
        <strain evidence="9 10">BO5</strain>
    </source>
</reference>
<dbReference type="InterPro" id="IPR011605">
    <property type="entry name" value="NusB_fam"/>
</dbReference>
<dbReference type="AlphaFoldDB" id="A0A3A3GII5"/>
<evidence type="ECO:0000256" key="4">
    <source>
        <dbReference type="ARBA" id="ARBA00023015"/>
    </source>
</evidence>
<evidence type="ECO:0000256" key="5">
    <source>
        <dbReference type="ARBA" id="ARBA00023163"/>
    </source>
</evidence>
<dbReference type="GO" id="GO:0005829">
    <property type="term" value="C:cytosol"/>
    <property type="evidence" value="ECO:0007669"/>
    <property type="project" value="TreeGrafter"/>
</dbReference>
<feature type="compositionally biased region" description="Low complexity" evidence="7">
    <location>
        <begin position="149"/>
        <end position="163"/>
    </location>
</feature>
<accession>A0A3A3GII5</accession>
<keyword evidence="5 6" id="KW-0804">Transcription</keyword>
<organism evidence="9 10">
    <name type="scientific">Paenibacillus thiaminolyticus</name>
    <name type="common">Bacillus thiaminolyticus</name>
    <dbReference type="NCBI Taxonomy" id="49283"/>
    <lineage>
        <taxon>Bacteria</taxon>
        <taxon>Bacillati</taxon>
        <taxon>Bacillota</taxon>
        <taxon>Bacilli</taxon>
        <taxon>Bacillales</taxon>
        <taxon>Paenibacillaceae</taxon>
        <taxon>Paenibacillus</taxon>
    </lineage>
</organism>
<protein>
    <recommendedName>
        <fullName evidence="6">Transcription antitermination protein NusB</fullName>
    </recommendedName>
    <alternativeName>
        <fullName evidence="6">Antitermination factor NusB</fullName>
    </alternativeName>
</protein>
<dbReference type="HAMAP" id="MF_00073">
    <property type="entry name" value="NusB"/>
    <property type="match status" value="1"/>
</dbReference>
<dbReference type="CDD" id="cd00619">
    <property type="entry name" value="Terminator_NusB"/>
    <property type="match status" value="1"/>
</dbReference>
<dbReference type="InterPro" id="IPR035926">
    <property type="entry name" value="NusB-like_sf"/>
</dbReference>
<keyword evidence="3 6" id="KW-0694">RNA-binding</keyword>
<dbReference type="PANTHER" id="PTHR11078">
    <property type="entry name" value="N UTILIZATION SUBSTANCE PROTEIN B-RELATED"/>
    <property type="match status" value="1"/>
</dbReference>
<feature type="domain" description="NusB/RsmB/TIM44" evidence="8">
    <location>
        <begin position="5"/>
        <end position="141"/>
    </location>
</feature>
<dbReference type="EMBL" id="QYZD01000008">
    <property type="protein sequence ID" value="RJG24054.1"/>
    <property type="molecule type" value="Genomic_DNA"/>
</dbReference>
<evidence type="ECO:0000256" key="2">
    <source>
        <dbReference type="ARBA" id="ARBA00022814"/>
    </source>
</evidence>
<dbReference type="SUPFAM" id="SSF48013">
    <property type="entry name" value="NusB-like"/>
    <property type="match status" value="1"/>
</dbReference>
<dbReference type="Pfam" id="PF01029">
    <property type="entry name" value="NusB"/>
    <property type="match status" value="1"/>
</dbReference>
<feature type="region of interest" description="Disordered" evidence="7">
    <location>
        <begin position="140"/>
        <end position="181"/>
    </location>
</feature>
<evidence type="ECO:0000313" key="10">
    <source>
        <dbReference type="Proteomes" id="UP000266177"/>
    </source>
</evidence>
<dbReference type="Proteomes" id="UP000266177">
    <property type="component" value="Unassembled WGS sequence"/>
</dbReference>
<keyword evidence="2 6" id="KW-0889">Transcription antitermination</keyword>
<dbReference type="Gene3D" id="1.10.940.10">
    <property type="entry name" value="NusB-like"/>
    <property type="match status" value="1"/>
</dbReference>
<dbReference type="GO" id="GO:0006353">
    <property type="term" value="P:DNA-templated transcription termination"/>
    <property type="evidence" value="ECO:0007669"/>
    <property type="project" value="UniProtKB-UniRule"/>
</dbReference>
<evidence type="ECO:0000256" key="6">
    <source>
        <dbReference type="HAMAP-Rule" id="MF_00073"/>
    </source>
</evidence>
<dbReference type="NCBIfam" id="TIGR01951">
    <property type="entry name" value="nusB"/>
    <property type="match status" value="1"/>
</dbReference>
<evidence type="ECO:0000313" key="9">
    <source>
        <dbReference type="EMBL" id="RJG24054.1"/>
    </source>
</evidence>
<evidence type="ECO:0000259" key="8">
    <source>
        <dbReference type="Pfam" id="PF01029"/>
    </source>
</evidence>
<dbReference type="InterPro" id="IPR006027">
    <property type="entry name" value="NusB_RsmB_TIM44"/>
</dbReference>
<dbReference type="GO" id="GO:0031564">
    <property type="term" value="P:transcription antitermination"/>
    <property type="evidence" value="ECO:0007669"/>
    <property type="project" value="UniProtKB-KW"/>
</dbReference>
<comment type="caution">
    <text evidence="9">The sequence shown here is derived from an EMBL/GenBank/DDBJ whole genome shotgun (WGS) entry which is preliminary data.</text>
</comment>
<dbReference type="OrthoDB" id="9811381at2"/>